<gene>
    <name evidence="2" type="ORF">ET495_00665</name>
</gene>
<reference evidence="2 3" key="1">
    <citation type="submission" date="2019-01" db="EMBL/GenBank/DDBJ databases">
        <title>Genome sequencing of strain 2JSPR-7.</title>
        <authorList>
            <person name="Heo J."/>
            <person name="Kim S.-J."/>
            <person name="Kim J.-S."/>
            <person name="Hong S.-B."/>
            <person name="Kwon S.-W."/>
        </authorList>
    </citation>
    <scope>NUCLEOTIDE SEQUENCE [LARGE SCALE GENOMIC DNA]</scope>
    <source>
        <strain evidence="2 3">2JSPR-7</strain>
    </source>
</reference>
<dbReference type="OrthoDB" id="4762866at2"/>
<evidence type="ECO:0000313" key="3">
    <source>
        <dbReference type="Proteomes" id="UP000291758"/>
    </source>
</evidence>
<name>A0A4P6EVI4_9MICO</name>
<feature type="region of interest" description="Disordered" evidence="1">
    <location>
        <begin position="1"/>
        <end position="26"/>
    </location>
</feature>
<keyword evidence="3" id="KW-1185">Reference proteome</keyword>
<evidence type="ECO:0000313" key="2">
    <source>
        <dbReference type="EMBL" id="QAY62048.1"/>
    </source>
</evidence>
<dbReference type="KEGG" id="xyl:ET495_00665"/>
<dbReference type="AlphaFoldDB" id="A0A4P6EVI4"/>
<evidence type="ECO:0008006" key="4">
    <source>
        <dbReference type="Google" id="ProtNLM"/>
    </source>
</evidence>
<dbReference type="Proteomes" id="UP000291758">
    <property type="component" value="Chromosome"/>
</dbReference>
<protein>
    <recommendedName>
        <fullName evidence="4">Peptidase C39-like domain-containing protein</fullName>
    </recommendedName>
</protein>
<accession>A0A4P6EVI4</accession>
<proteinExistence type="predicted"/>
<sequence>MAQRASDEADPSEQQPGDRGVAALGSDVADALREVGGAARRSVLDPLGRDRGPGRVGHPERVALPFLDDAAAAVAARQIDETTCGAAVLTMLAMAGSPRLALHVARDPGQRFAAIQRQVHRASSRSGVLPWPRRFGTAPWAAAAVARFGDVRFTHRVVGGGDRGAAVLRAAVAAASAGVPVPLYSGGDLGGAWQDAVPRHVVLLADVWPGEGVVRVYEPSSATMHTVPTAVLLDPEWATEHDRSVLTAALGAWPHVVWAVLPR</sequence>
<dbReference type="RefSeq" id="WP_129201804.1">
    <property type="nucleotide sequence ID" value="NZ_CP035495.1"/>
</dbReference>
<dbReference type="EMBL" id="CP035495">
    <property type="protein sequence ID" value="QAY62048.1"/>
    <property type="molecule type" value="Genomic_DNA"/>
</dbReference>
<evidence type="ECO:0000256" key="1">
    <source>
        <dbReference type="SAM" id="MobiDB-lite"/>
    </source>
</evidence>
<organism evidence="2 3">
    <name type="scientific">Xylanimonas allomyrinae</name>
    <dbReference type="NCBI Taxonomy" id="2509459"/>
    <lineage>
        <taxon>Bacteria</taxon>
        <taxon>Bacillati</taxon>
        <taxon>Actinomycetota</taxon>
        <taxon>Actinomycetes</taxon>
        <taxon>Micrococcales</taxon>
        <taxon>Promicromonosporaceae</taxon>
        <taxon>Xylanimonas</taxon>
    </lineage>
</organism>